<proteinExistence type="predicted"/>
<sequence>MKNIIVVAIVIFGLLSFFLYNSGYFNDHYKIPNFEMERLQSILEDAIQVDDLETIIPTVQSYQHIPDTKTSIIIFTPQESFCKSCSGIAFFDKTIRDYYHFSGSSISNYPITDRHKKINGQKYLILLMDNRKANVHSFQVKYLGKSKTFYPGQDFFVGLMKVEKLYDKASYSFYNQENKNITDNVASLFPSDVNNSISE</sequence>
<keyword evidence="2" id="KW-1185">Reference proteome</keyword>
<comment type="caution">
    <text evidence="1">The sequence shown here is derived from an EMBL/GenBank/DDBJ whole genome shotgun (WGS) entry which is preliminary data.</text>
</comment>
<protein>
    <submittedName>
        <fullName evidence="1">Uncharacterized protein</fullName>
    </submittedName>
</protein>
<reference evidence="1" key="1">
    <citation type="submission" date="2022-02" db="EMBL/GenBank/DDBJ databases">
        <title>Fredinandcohnia quinoae sp. nov. isolated from Chenopodium quinoa seeds.</title>
        <authorList>
            <person name="Saati-Santamaria Z."/>
            <person name="Flores-Felix J.D."/>
            <person name="Igual J.M."/>
            <person name="Velazquez E."/>
            <person name="Garcia-Fraile P."/>
            <person name="Martinez-Molina E."/>
        </authorList>
    </citation>
    <scope>NUCLEOTIDE SEQUENCE</scope>
    <source>
        <strain evidence="1">SECRCQ15</strain>
    </source>
</reference>
<dbReference type="RefSeq" id="WP_240253596.1">
    <property type="nucleotide sequence ID" value="NZ_JAKTTI010000005.1"/>
</dbReference>
<accession>A0AAW5E448</accession>
<dbReference type="Proteomes" id="UP001431131">
    <property type="component" value="Unassembled WGS sequence"/>
</dbReference>
<evidence type="ECO:0000313" key="1">
    <source>
        <dbReference type="EMBL" id="MCH1624852.1"/>
    </source>
</evidence>
<dbReference type="AlphaFoldDB" id="A0AAW5E448"/>
<evidence type="ECO:0000313" key="2">
    <source>
        <dbReference type="Proteomes" id="UP001431131"/>
    </source>
</evidence>
<organism evidence="1 2">
    <name type="scientific">Fredinandcohnia quinoae</name>
    <dbReference type="NCBI Taxonomy" id="2918902"/>
    <lineage>
        <taxon>Bacteria</taxon>
        <taxon>Bacillati</taxon>
        <taxon>Bacillota</taxon>
        <taxon>Bacilli</taxon>
        <taxon>Bacillales</taxon>
        <taxon>Bacillaceae</taxon>
        <taxon>Fredinandcohnia</taxon>
    </lineage>
</organism>
<dbReference type="EMBL" id="JAKTTI010000005">
    <property type="protein sequence ID" value="MCH1624852.1"/>
    <property type="molecule type" value="Genomic_DNA"/>
</dbReference>
<gene>
    <name evidence="1" type="ORF">MJG50_05895</name>
</gene>
<name>A0AAW5E448_9BACI</name>